<accession>A0A1I8BFT6</accession>
<proteinExistence type="predicted"/>
<dbReference type="PANTHER" id="PTHR31389:SF4">
    <property type="entry name" value="LD39211P"/>
    <property type="match status" value="1"/>
</dbReference>
<dbReference type="WBParaSite" id="MhA1_Contig222.frz3.gene31">
    <property type="protein sequence ID" value="MhA1_Contig222.frz3.gene31"/>
    <property type="gene ID" value="MhA1_Contig222.frz3.gene31"/>
</dbReference>
<dbReference type="AlphaFoldDB" id="A0A1I8BFT6"/>
<name>A0A1I8BFT6_MELHA</name>
<organism evidence="1 2">
    <name type="scientific">Meloidogyne hapla</name>
    <name type="common">Root-knot nematode worm</name>
    <dbReference type="NCBI Taxonomy" id="6305"/>
    <lineage>
        <taxon>Eukaryota</taxon>
        <taxon>Metazoa</taxon>
        <taxon>Ecdysozoa</taxon>
        <taxon>Nematoda</taxon>
        <taxon>Chromadorea</taxon>
        <taxon>Rhabditida</taxon>
        <taxon>Tylenchina</taxon>
        <taxon>Tylenchomorpha</taxon>
        <taxon>Tylenchoidea</taxon>
        <taxon>Meloidogynidae</taxon>
        <taxon>Meloidogyninae</taxon>
        <taxon>Meloidogyne</taxon>
    </lineage>
</organism>
<evidence type="ECO:0000313" key="1">
    <source>
        <dbReference type="Proteomes" id="UP000095281"/>
    </source>
</evidence>
<sequence>MYTFIPMVTKLIKIENKWDKIMYEANFIIMHKSEHTRQLLKWALLCAATKQCINPDGTKLACSGNMVTDIAKCHRFDQSAFGILTVNSEYQRSVLNNDKKFLPHFHDEHPRRKFKHELQRRNNFDKTFDFKKEVECCKN</sequence>
<reference evidence="2" key="1">
    <citation type="submission" date="2016-11" db="UniProtKB">
        <authorList>
            <consortium name="WormBaseParasite"/>
        </authorList>
    </citation>
    <scope>IDENTIFICATION</scope>
</reference>
<dbReference type="Proteomes" id="UP000095281">
    <property type="component" value="Unplaced"/>
</dbReference>
<protein>
    <submittedName>
        <fullName evidence="2">Uncharacterized protein</fullName>
    </submittedName>
</protein>
<keyword evidence="1" id="KW-1185">Reference proteome</keyword>
<evidence type="ECO:0000313" key="2">
    <source>
        <dbReference type="WBParaSite" id="MhA1_Contig222.frz3.gene31"/>
    </source>
</evidence>
<dbReference type="PANTHER" id="PTHR31389">
    <property type="entry name" value="LD39211P"/>
    <property type="match status" value="1"/>
</dbReference>